<dbReference type="Pfam" id="PF21993">
    <property type="entry name" value="TetR_C_13_2"/>
    <property type="match status" value="1"/>
</dbReference>
<dbReference type="RefSeq" id="WP_218233364.1">
    <property type="nucleotide sequence ID" value="NZ_BAABBB010000029.1"/>
</dbReference>
<feature type="domain" description="Transcriptional regulator LmrA/YxaF-like C-terminal" evidence="5">
    <location>
        <begin position="80"/>
        <end position="177"/>
    </location>
</feature>
<name>A0ABP6WN39_9ACTN</name>
<evidence type="ECO:0000259" key="5">
    <source>
        <dbReference type="Pfam" id="PF21993"/>
    </source>
</evidence>
<protein>
    <submittedName>
        <fullName evidence="6">TetR/AcrR family transcriptional regulator</fullName>
    </submittedName>
</protein>
<evidence type="ECO:0000313" key="6">
    <source>
        <dbReference type="EMBL" id="GAA3552476.1"/>
    </source>
</evidence>
<reference evidence="7" key="1">
    <citation type="journal article" date="2019" name="Int. J. Syst. Evol. Microbiol.">
        <title>The Global Catalogue of Microorganisms (GCM) 10K type strain sequencing project: providing services to taxonomists for standard genome sequencing and annotation.</title>
        <authorList>
            <consortium name="The Broad Institute Genomics Platform"/>
            <consortium name="The Broad Institute Genome Sequencing Center for Infectious Disease"/>
            <person name="Wu L."/>
            <person name="Ma J."/>
        </authorList>
    </citation>
    <scope>NUCLEOTIDE SEQUENCE [LARGE SCALE GENOMIC DNA]</scope>
    <source>
        <strain evidence="7">JCM 17460</strain>
    </source>
</reference>
<evidence type="ECO:0000256" key="3">
    <source>
        <dbReference type="ARBA" id="ARBA00023163"/>
    </source>
</evidence>
<evidence type="ECO:0000313" key="7">
    <source>
        <dbReference type="Proteomes" id="UP001500301"/>
    </source>
</evidence>
<dbReference type="InterPro" id="IPR054156">
    <property type="entry name" value="YxaF_TetR_C"/>
</dbReference>
<dbReference type="PANTHER" id="PTHR47506">
    <property type="entry name" value="TRANSCRIPTIONAL REGULATORY PROTEIN"/>
    <property type="match status" value="1"/>
</dbReference>
<dbReference type="Pfam" id="PF00440">
    <property type="entry name" value="TetR_N"/>
    <property type="match status" value="1"/>
</dbReference>
<keyword evidence="2" id="KW-0238">DNA-binding</keyword>
<comment type="caution">
    <text evidence="6">The sequence shown here is derived from an EMBL/GenBank/DDBJ whole genome shotgun (WGS) entry which is preliminary data.</text>
</comment>
<evidence type="ECO:0000256" key="2">
    <source>
        <dbReference type="ARBA" id="ARBA00023125"/>
    </source>
</evidence>
<dbReference type="EMBL" id="BAABBB010000029">
    <property type="protein sequence ID" value="GAA3552476.1"/>
    <property type="molecule type" value="Genomic_DNA"/>
</dbReference>
<proteinExistence type="predicted"/>
<dbReference type="Proteomes" id="UP001500301">
    <property type="component" value="Unassembled WGS sequence"/>
</dbReference>
<evidence type="ECO:0000259" key="4">
    <source>
        <dbReference type="Pfam" id="PF00440"/>
    </source>
</evidence>
<gene>
    <name evidence="6" type="ORF">GCM10022263_44030</name>
</gene>
<sequence>MSAQRRGDARARMVAGAARMIGHGGVDAMSLRALAERFEVPLGSTYHYFPGGKAQLVDEAVRLEGAQVVALIDNTPATGPVGVLQAFAEMWRSVLTRSGYEAGCSVLAAASATEPGPRQAARDVFDDWNRALAGALVASGVPEERAPRLARTVIASVEGAIGLCRASSNADALDDVVAELSQILEAARS</sequence>
<dbReference type="PANTHER" id="PTHR47506:SF3">
    <property type="entry name" value="HTH-TYPE TRANSCRIPTIONAL REGULATOR LMRA"/>
    <property type="match status" value="1"/>
</dbReference>
<feature type="domain" description="HTH tetR-type" evidence="4">
    <location>
        <begin position="15"/>
        <end position="60"/>
    </location>
</feature>
<dbReference type="InterPro" id="IPR001647">
    <property type="entry name" value="HTH_TetR"/>
</dbReference>
<keyword evidence="3" id="KW-0804">Transcription</keyword>
<organism evidence="6 7">
    <name type="scientific">Nocardioides daeguensis</name>
    <dbReference type="NCBI Taxonomy" id="908359"/>
    <lineage>
        <taxon>Bacteria</taxon>
        <taxon>Bacillati</taxon>
        <taxon>Actinomycetota</taxon>
        <taxon>Actinomycetes</taxon>
        <taxon>Propionibacteriales</taxon>
        <taxon>Nocardioidaceae</taxon>
        <taxon>Nocardioides</taxon>
    </lineage>
</organism>
<accession>A0ABP6WN39</accession>
<evidence type="ECO:0000256" key="1">
    <source>
        <dbReference type="ARBA" id="ARBA00023015"/>
    </source>
</evidence>
<keyword evidence="1" id="KW-0805">Transcription regulation</keyword>
<keyword evidence="7" id="KW-1185">Reference proteome</keyword>